<evidence type="ECO:0000313" key="3">
    <source>
        <dbReference type="Proteomes" id="UP000593575"/>
    </source>
</evidence>
<gene>
    <name evidence="2" type="ORF">Goarm_000437</name>
</gene>
<dbReference type="GO" id="GO:0006508">
    <property type="term" value="P:proteolysis"/>
    <property type="evidence" value="ECO:0007669"/>
    <property type="project" value="InterPro"/>
</dbReference>
<dbReference type="Pfam" id="PF00450">
    <property type="entry name" value="Peptidase_S10"/>
    <property type="match status" value="1"/>
</dbReference>
<proteinExistence type="inferred from homology"/>
<organism evidence="2 3">
    <name type="scientific">Gossypium armourianum</name>
    <dbReference type="NCBI Taxonomy" id="34283"/>
    <lineage>
        <taxon>Eukaryota</taxon>
        <taxon>Viridiplantae</taxon>
        <taxon>Streptophyta</taxon>
        <taxon>Embryophyta</taxon>
        <taxon>Tracheophyta</taxon>
        <taxon>Spermatophyta</taxon>
        <taxon>Magnoliopsida</taxon>
        <taxon>eudicotyledons</taxon>
        <taxon>Gunneridae</taxon>
        <taxon>Pentapetalae</taxon>
        <taxon>rosids</taxon>
        <taxon>malvids</taxon>
        <taxon>Malvales</taxon>
        <taxon>Malvaceae</taxon>
        <taxon>Malvoideae</taxon>
        <taxon>Gossypium</taxon>
    </lineage>
</organism>
<keyword evidence="3" id="KW-1185">Reference proteome</keyword>
<evidence type="ECO:0000313" key="2">
    <source>
        <dbReference type="EMBL" id="MBA0843228.1"/>
    </source>
</evidence>
<dbReference type="InterPro" id="IPR001563">
    <property type="entry name" value="Peptidase_S10"/>
</dbReference>
<evidence type="ECO:0000256" key="1">
    <source>
        <dbReference type="ARBA" id="ARBA00009431"/>
    </source>
</evidence>
<feature type="non-terminal residue" evidence="2">
    <location>
        <position position="1"/>
    </location>
</feature>
<comment type="similarity">
    <text evidence="1">Belongs to the peptidase S10 family.</text>
</comment>
<dbReference type="AlphaFoldDB" id="A0A7J9K9U5"/>
<dbReference type="SUPFAM" id="SSF53474">
    <property type="entry name" value="alpha/beta-Hydrolases"/>
    <property type="match status" value="1"/>
</dbReference>
<sequence length="178" mass="20534">HYVPQLAAFVLDYNKHSNGSPISLKALASGHPLLDWEISIDNTKIFWSHGVISDELLELRKTICNCWRYEKEFIHQTLLKKCNDMRNKEAKEIGEYTYSSDLILPCTPTSQFGQSLYLQKFEALHTEVIHFSKIAYKDCNTPCPTRSSDPVFSRKVEFSPIMVCNTPYPRLLPESSMR</sequence>
<feature type="non-terminal residue" evidence="2">
    <location>
        <position position="178"/>
    </location>
</feature>
<reference evidence="2 3" key="1">
    <citation type="journal article" date="2019" name="Genome Biol. Evol.">
        <title>Insights into the evolution of the New World diploid cottons (Gossypium, subgenus Houzingenia) based on genome sequencing.</title>
        <authorList>
            <person name="Grover C.E."/>
            <person name="Arick M.A. 2nd"/>
            <person name="Thrash A."/>
            <person name="Conover J.L."/>
            <person name="Sanders W.S."/>
            <person name="Peterson D.G."/>
            <person name="Frelichowski J.E."/>
            <person name="Scheffler J.A."/>
            <person name="Scheffler B.E."/>
            <person name="Wendel J.F."/>
        </authorList>
    </citation>
    <scope>NUCLEOTIDE SEQUENCE [LARGE SCALE GENOMIC DNA]</scope>
    <source>
        <strain evidence="2">6</strain>
        <tissue evidence="2">Leaf</tissue>
    </source>
</reference>
<dbReference type="EMBL" id="JABFAE010000013">
    <property type="protein sequence ID" value="MBA0843228.1"/>
    <property type="molecule type" value="Genomic_DNA"/>
</dbReference>
<name>A0A7J9K9U5_9ROSI</name>
<dbReference type="GO" id="GO:0004185">
    <property type="term" value="F:serine-type carboxypeptidase activity"/>
    <property type="evidence" value="ECO:0007669"/>
    <property type="project" value="InterPro"/>
</dbReference>
<comment type="caution">
    <text evidence="2">The sequence shown here is derived from an EMBL/GenBank/DDBJ whole genome shotgun (WGS) entry which is preliminary data.</text>
</comment>
<protein>
    <submittedName>
        <fullName evidence="2">Uncharacterized protein</fullName>
    </submittedName>
</protein>
<dbReference type="Proteomes" id="UP000593575">
    <property type="component" value="Unassembled WGS sequence"/>
</dbReference>
<accession>A0A7J9K9U5</accession>
<dbReference type="InterPro" id="IPR029058">
    <property type="entry name" value="AB_hydrolase_fold"/>
</dbReference>
<dbReference type="Gene3D" id="3.40.50.1820">
    <property type="entry name" value="alpha/beta hydrolase"/>
    <property type="match status" value="1"/>
</dbReference>